<keyword evidence="6" id="KW-1185">Reference proteome</keyword>
<evidence type="ECO:0000259" key="4">
    <source>
        <dbReference type="Pfam" id="PF13193"/>
    </source>
</evidence>
<accession>A0ABZ2M709</accession>
<dbReference type="RefSeq" id="WP_394827936.1">
    <property type="nucleotide sequence ID" value="NZ_CP089984.1"/>
</dbReference>
<dbReference type="PANTHER" id="PTHR43201">
    <property type="entry name" value="ACYL-COA SYNTHETASE"/>
    <property type="match status" value="1"/>
</dbReference>
<dbReference type="GO" id="GO:0004467">
    <property type="term" value="F:long-chain fatty acid-CoA ligase activity"/>
    <property type="evidence" value="ECO:0007669"/>
    <property type="project" value="UniProtKB-EC"/>
</dbReference>
<dbReference type="InterPro" id="IPR000873">
    <property type="entry name" value="AMP-dep_synth/lig_dom"/>
</dbReference>
<comment type="similarity">
    <text evidence="1">Belongs to the ATP-dependent AMP-binding enzyme family.</text>
</comment>
<dbReference type="Proteomes" id="UP001370348">
    <property type="component" value="Chromosome"/>
</dbReference>
<dbReference type="NCBIfam" id="NF004837">
    <property type="entry name" value="PRK06187.1"/>
    <property type="match status" value="1"/>
</dbReference>
<protein>
    <submittedName>
        <fullName evidence="5">Long-chain-fatty-acid--CoA ligase</fullName>
        <ecNumber evidence="5">6.2.1.3</ecNumber>
    </submittedName>
</protein>
<evidence type="ECO:0000313" key="6">
    <source>
        <dbReference type="Proteomes" id="UP001370348"/>
    </source>
</evidence>
<proteinExistence type="inferred from homology"/>
<evidence type="ECO:0000259" key="3">
    <source>
        <dbReference type="Pfam" id="PF00501"/>
    </source>
</evidence>
<dbReference type="InterPro" id="IPR042099">
    <property type="entry name" value="ANL_N_sf"/>
</dbReference>
<dbReference type="Gene3D" id="3.40.50.12780">
    <property type="entry name" value="N-terminal domain of ligase-like"/>
    <property type="match status" value="1"/>
</dbReference>
<keyword evidence="2 5" id="KW-0436">Ligase</keyword>
<dbReference type="Gene3D" id="3.30.300.30">
    <property type="match status" value="1"/>
</dbReference>
<dbReference type="PANTHER" id="PTHR43201:SF5">
    <property type="entry name" value="MEDIUM-CHAIN ACYL-COA LIGASE ACSF2, MITOCHONDRIAL"/>
    <property type="match status" value="1"/>
</dbReference>
<sequence>MKLLNGVDTLAELPKVVSQLYGDKVALIVDDATLTYGELELGSNQAAHALASDSVEPGDRVCMLGKGSLQSVALMFGAAKARAVYVPINARLAPKEMAYILAHADPKLLLVDVECLDFLPAIAAEIGKLPKVLATAPNGVGIPVFDEWQRGASSSSSSLPSWSSHPYDPEAVVVTLYTSGTTGHPKGVRLSSRSLLGVARSLRDSRDPWFGWDHRTVSMVSQPAFHIGGVWWLVQGLSQGSTNVLLRGFDPKQVLRIIPTYRVATTCMAPAMIQLLLVEPGCRSVDFSSLQVIAYGGSTCPTALLQEAMNVFKCGFCNAYGSTETGNVVVSLRPEEHLGASDSRLRAVGKPLPGVEVRVLDENGRDVRPGVTGHIAIRSPSNMVDYWKNEEATRTTLVDGWLMTGDAGFRDEEGYLYVSDRIRDMIISAGEKIFPAEVENVIRTHPDVADVAVIGVPDPLWGEAVRALVVPVEGATLRPGDIIRYVRGRVGEFKVPRAVEFVPSLPRNPSGKILKRELREPYWRGEDRRI</sequence>
<reference evidence="5 6" key="1">
    <citation type="submission" date="2021-12" db="EMBL/GenBank/DDBJ databases">
        <title>Discovery of the Pendulisporaceae a myxobacterial family with distinct sporulation behavior and unique specialized metabolism.</title>
        <authorList>
            <person name="Garcia R."/>
            <person name="Popoff A."/>
            <person name="Bader C.D."/>
            <person name="Loehr J."/>
            <person name="Walesch S."/>
            <person name="Walt C."/>
            <person name="Boldt J."/>
            <person name="Bunk B."/>
            <person name="Haeckl F.J.F.P.J."/>
            <person name="Gunesch A.P."/>
            <person name="Birkelbach J."/>
            <person name="Nuebel U."/>
            <person name="Pietschmann T."/>
            <person name="Bach T."/>
            <person name="Mueller R."/>
        </authorList>
    </citation>
    <scope>NUCLEOTIDE SEQUENCE [LARGE SCALE GENOMIC DNA]</scope>
    <source>
        <strain evidence="5 6">MSr11954</strain>
    </source>
</reference>
<dbReference type="Pfam" id="PF00501">
    <property type="entry name" value="AMP-binding"/>
    <property type="match status" value="1"/>
</dbReference>
<dbReference type="InterPro" id="IPR025110">
    <property type="entry name" value="AMP-bd_C"/>
</dbReference>
<evidence type="ECO:0000313" key="5">
    <source>
        <dbReference type="EMBL" id="WXB18293.1"/>
    </source>
</evidence>
<evidence type="ECO:0000256" key="2">
    <source>
        <dbReference type="ARBA" id="ARBA00022598"/>
    </source>
</evidence>
<feature type="domain" description="AMP-dependent synthetase/ligase" evidence="3">
    <location>
        <begin position="20"/>
        <end position="387"/>
    </location>
</feature>
<dbReference type="EC" id="6.2.1.3" evidence="5"/>
<organism evidence="5 6">
    <name type="scientific">Pendulispora albinea</name>
    <dbReference type="NCBI Taxonomy" id="2741071"/>
    <lineage>
        <taxon>Bacteria</taxon>
        <taxon>Pseudomonadati</taxon>
        <taxon>Myxococcota</taxon>
        <taxon>Myxococcia</taxon>
        <taxon>Myxococcales</taxon>
        <taxon>Sorangiineae</taxon>
        <taxon>Pendulisporaceae</taxon>
        <taxon>Pendulispora</taxon>
    </lineage>
</organism>
<dbReference type="SUPFAM" id="SSF56801">
    <property type="entry name" value="Acetyl-CoA synthetase-like"/>
    <property type="match status" value="1"/>
</dbReference>
<dbReference type="EMBL" id="CP089984">
    <property type="protein sequence ID" value="WXB18293.1"/>
    <property type="molecule type" value="Genomic_DNA"/>
</dbReference>
<gene>
    <name evidence="5" type="ORF">LZC94_13645</name>
</gene>
<dbReference type="Pfam" id="PF13193">
    <property type="entry name" value="AMP-binding_C"/>
    <property type="match status" value="1"/>
</dbReference>
<name>A0ABZ2M709_9BACT</name>
<evidence type="ECO:0000256" key="1">
    <source>
        <dbReference type="ARBA" id="ARBA00006432"/>
    </source>
</evidence>
<feature type="domain" description="AMP-binding enzyme C-terminal" evidence="4">
    <location>
        <begin position="437"/>
        <end position="512"/>
    </location>
</feature>
<dbReference type="InterPro" id="IPR045851">
    <property type="entry name" value="AMP-bd_C_sf"/>
</dbReference>